<dbReference type="GO" id="GO:0043093">
    <property type="term" value="P:FtsZ-dependent cytokinesis"/>
    <property type="evidence" value="ECO:0007669"/>
    <property type="project" value="TreeGrafter"/>
</dbReference>
<evidence type="ECO:0000256" key="3">
    <source>
        <dbReference type="ARBA" id="ARBA00015195"/>
    </source>
</evidence>
<reference evidence="12 13" key="1">
    <citation type="submission" date="2020-08" db="EMBL/GenBank/DDBJ databases">
        <title>Genomic Encyclopedia of Type Strains, Phase IV (KMG-IV): sequencing the most valuable type-strain genomes for metagenomic binning, comparative biology and taxonomic classification.</title>
        <authorList>
            <person name="Goeker M."/>
        </authorList>
    </citation>
    <scope>NUCLEOTIDE SEQUENCE [LARGE SCALE GENOMIC DNA]</scope>
    <source>
        <strain evidence="12 13">DSM 22368</strain>
    </source>
</reference>
<dbReference type="FunCoup" id="A0A7X0JQT7">
    <property type="interactions" value="70"/>
</dbReference>
<dbReference type="PANTHER" id="PTHR34981:SF1">
    <property type="entry name" value="CELL DIVISION PROTEIN ZAPA"/>
    <property type="match status" value="1"/>
</dbReference>
<dbReference type="SUPFAM" id="SSF102829">
    <property type="entry name" value="Cell division protein ZapA-like"/>
    <property type="match status" value="1"/>
</dbReference>
<comment type="subunit">
    <text evidence="10">Homodimer. Interacts with FtsZ.</text>
</comment>
<evidence type="ECO:0000256" key="8">
    <source>
        <dbReference type="ARBA" id="ARBA00023306"/>
    </source>
</evidence>
<keyword evidence="4" id="KW-0963">Cytoplasm</keyword>
<evidence type="ECO:0000256" key="1">
    <source>
        <dbReference type="ARBA" id="ARBA00004496"/>
    </source>
</evidence>
<dbReference type="GO" id="GO:0032153">
    <property type="term" value="C:cell division site"/>
    <property type="evidence" value="ECO:0007669"/>
    <property type="project" value="TreeGrafter"/>
</dbReference>
<comment type="subcellular location">
    <subcellularLocation>
        <location evidence="1">Cytoplasm</location>
    </subcellularLocation>
</comment>
<evidence type="ECO:0000256" key="11">
    <source>
        <dbReference type="ARBA" id="ARBA00033158"/>
    </source>
</evidence>
<dbReference type="PANTHER" id="PTHR34981">
    <property type="entry name" value="CELL DIVISION PROTEIN ZAPA"/>
    <property type="match status" value="1"/>
</dbReference>
<protein>
    <recommendedName>
        <fullName evidence="3">Cell division protein ZapA</fullName>
    </recommendedName>
    <alternativeName>
        <fullName evidence="11">Z ring-associated protein ZapA</fullName>
    </alternativeName>
</protein>
<dbReference type="InterPro" id="IPR036192">
    <property type="entry name" value="Cell_div_ZapA-like_sf"/>
</dbReference>
<dbReference type="Gene3D" id="3.30.160.880">
    <property type="entry name" value="Cell division protein ZapA protomer, N-terminal domain"/>
    <property type="match status" value="1"/>
</dbReference>
<sequence>MSNTTPTEFVKILDKEYQVACTPEERDALMQAARNLDARMRDVRTNGNVIGLERIAVMVALNLSHELLSLQRRQSAAEAGLDDELLNRLAEKLDKALK</sequence>
<proteinExistence type="inferred from homology"/>
<dbReference type="InterPro" id="IPR007838">
    <property type="entry name" value="Cell_div_ZapA-like"/>
</dbReference>
<keyword evidence="7" id="KW-0717">Septation</keyword>
<evidence type="ECO:0000256" key="5">
    <source>
        <dbReference type="ARBA" id="ARBA00022618"/>
    </source>
</evidence>
<dbReference type="Gene3D" id="1.20.5.50">
    <property type="match status" value="1"/>
</dbReference>
<comment type="similarity">
    <text evidence="2">Belongs to the ZapA family. Type 1 subfamily.</text>
</comment>
<gene>
    <name evidence="12" type="ORF">HNR48_000231</name>
</gene>
<dbReference type="GO" id="GO:0000917">
    <property type="term" value="P:division septum assembly"/>
    <property type="evidence" value="ECO:0007669"/>
    <property type="project" value="UniProtKB-KW"/>
</dbReference>
<keyword evidence="8" id="KW-0131">Cell cycle</keyword>
<evidence type="ECO:0000256" key="10">
    <source>
        <dbReference type="ARBA" id="ARBA00026068"/>
    </source>
</evidence>
<dbReference type="InterPro" id="IPR042233">
    <property type="entry name" value="Cell_div_ZapA_N"/>
</dbReference>
<evidence type="ECO:0000256" key="9">
    <source>
        <dbReference type="ARBA" id="ARBA00024910"/>
    </source>
</evidence>
<evidence type="ECO:0000313" key="12">
    <source>
        <dbReference type="EMBL" id="MBB6519953.1"/>
    </source>
</evidence>
<organism evidence="12 13">
    <name type="scientific">Pseudoteredinibacter isoporae</name>
    <dbReference type="NCBI Taxonomy" id="570281"/>
    <lineage>
        <taxon>Bacteria</taxon>
        <taxon>Pseudomonadati</taxon>
        <taxon>Pseudomonadota</taxon>
        <taxon>Gammaproteobacteria</taxon>
        <taxon>Cellvibrionales</taxon>
        <taxon>Cellvibrionaceae</taxon>
        <taxon>Pseudoteredinibacter</taxon>
    </lineage>
</organism>
<dbReference type="GO" id="GO:0030428">
    <property type="term" value="C:cell septum"/>
    <property type="evidence" value="ECO:0007669"/>
    <property type="project" value="TreeGrafter"/>
</dbReference>
<evidence type="ECO:0000256" key="6">
    <source>
        <dbReference type="ARBA" id="ARBA00023054"/>
    </source>
</evidence>
<evidence type="ECO:0000313" key="13">
    <source>
        <dbReference type="Proteomes" id="UP000528457"/>
    </source>
</evidence>
<evidence type="ECO:0000256" key="4">
    <source>
        <dbReference type="ARBA" id="ARBA00022490"/>
    </source>
</evidence>
<dbReference type="AlphaFoldDB" id="A0A7X0JQT7"/>
<keyword evidence="13" id="KW-1185">Reference proteome</keyword>
<comment type="function">
    <text evidence="9">Activator of cell division through the inhibition of FtsZ GTPase activity, therefore promoting FtsZ assembly into bundles of protofilaments necessary for the formation of the division Z ring. It is recruited early at mid-cell but it is not essential for cell division.</text>
</comment>
<evidence type="ECO:0000256" key="7">
    <source>
        <dbReference type="ARBA" id="ARBA00023210"/>
    </source>
</evidence>
<dbReference type="GO" id="GO:0005829">
    <property type="term" value="C:cytosol"/>
    <property type="evidence" value="ECO:0007669"/>
    <property type="project" value="TreeGrafter"/>
</dbReference>
<accession>A0A7X0JQT7</accession>
<comment type="caution">
    <text evidence="12">The sequence shown here is derived from an EMBL/GenBank/DDBJ whole genome shotgun (WGS) entry which is preliminary data.</text>
</comment>
<dbReference type="Pfam" id="PF05164">
    <property type="entry name" value="ZapA"/>
    <property type="match status" value="1"/>
</dbReference>
<name>A0A7X0JQT7_9GAMM</name>
<dbReference type="Proteomes" id="UP000528457">
    <property type="component" value="Unassembled WGS sequence"/>
</dbReference>
<keyword evidence="5 12" id="KW-0132">Cell division</keyword>
<dbReference type="EMBL" id="JACHHT010000001">
    <property type="protein sequence ID" value="MBB6519953.1"/>
    <property type="molecule type" value="Genomic_DNA"/>
</dbReference>
<evidence type="ECO:0000256" key="2">
    <source>
        <dbReference type="ARBA" id="ARBA00010074"/>
    </source>
</evidence>
<dbReference type="GO" id="GO:0000921">
    <property type="term" value="P:septin ring assembly"/>
    <property type="evidence" value="ECO:0007669"/>
    <property type="project" value="TreeGrafter"/>
</dbReference>
<keyword evidence="6" id="KW-0175">Coiled coil</keyword>
<dbReference type="InParanoid" id="A0A7X0JQT7"/>